<evidence type="ECO:0000313" key="1">
    <source>
        <dbReference type="EMBL" id="MBB6095300.1"/>
    </source>
</evidence>
<dbReference type="EMBL" id="JACHHZ010000005">
    <property type="protein sequence ID" value="MBB6095300.1"/>
    <property type="molecule type" value="Genomic_DNA"/>
</dbReference>
<reference evidence="1 2" key="1">
    <citation type="submission" date="2020-08" db="EMBL/GenBank/DDBJ databases">
        <title>Genomic Encyclopedia of Type Strains, Phase IV (KMG-IV): sequencing the most valuable type-strain genomes for metagenomic binning, comparative biology and taxonomic classification.</title>
        <authorList>
            <person name="Goeker M."/>
        </authorList>
    </citation>
    <scope>NUCLEOTIDE SEQUENCE [LARGE SCALE GENOMIC DNA]</scope>
    <source>
        <strain evidence="1 2">DSM 26723</strain>
    </source>
</reference>
<protein>
    <submittedName>
        <fullName evidence="1">Uncharacterized protein</fullName>
    </submittedName>
</protein>
<gene>
    <name evidence="1" type="ORF">HNQ60_004190</name>
</gene>
<dbReference type="RefSeq" id="WP_184334689.1">
    <property type="nucleotide sequence ID" value="NZ_JACHHZ010000005.1"/>
</dbReference>
<organism evidence="1 2">
    <name type="scientific">Povalibacter uvarum</name>
    <dbReference type="NCBI Taxonomy" id="732238"/>
    <lineage>
        <taxon>Bacteria</taxon>
        <taxon>Pseudomonadati</taxon>
        <taxon>Pseudomonadota</taxon>
        <taxon>Gammaproteobacteria</taxon>
        <taxon>Steroidobacterales</taxon>
        <taxon>Steroidobacteraceae</taxon>
        <taxon>Povalibacter</taxon>
    </lineage>
</organism>
<dbReference type="AlphaFoldDB" id="A0A841HSV6"/>
<proteinExistence type="predicted"/>
<dbReference type="Proteomes" id="UP000588068">
    <property type="component" value="Unassembled WGS sequence"/>
</dbReference>
<accession>A0A841HSV6</accession>
<comment type="caution">
    <text evidence="1">The sequence shown here is derived from an EMBL/GenBank/DDBJ whole genome shotgun (WGS) entry which is preliminary data.</text>
</comment>
<keyword evidence="2" id="KW-1185">Reference proteome</keyword>
<sequence>MAANLSSELAIQIQSGTNSPRRLSSDPFETFLEAMLQVRQECHLWKAHFIHLSGHALPEATSAEYRDVWDLMLAKWIPEYSPENYQRFAPLFENALRDMRARFDRLSVVFSRVLPRDVRKRLDKAMRQLDFAAASYSWIPAREHIEDPAVLFAARFKGVIRVLRLIARDADERLRMMVE</sequence>
<name>A0A841HSV6_9GAMM</name>
<evidence type="ECO:0000313" key="2">
    <source>
        <dbReference type="Proteomes" id="UP000588068"/>
    </source>
</evidence>